<feature type="signal peptide" evidence="1">
    <location>
        <begin position="1"/>
        <end position="38"/>
    </location>
</feature>
<evidence type="ECO:0000313" key="3">
    <source>
        <dbReference type="Proteomes" id="UP000242205"/>
    </source>
</evidence>
<keyword evidence="3" id="KW-1185">Reference proteome</keyword>
<dbReference type="EMBL" id="CP025682">
    <property type="protein sequence ID" value="AUN96268.1"/>
    <property type="molecule type" value="Genomic_DNA"/>
</dbReference>
<dbReference type="KEGG" id="atw:C0099_15770"/>
<sequence length="202" mass="22953">MPSMTASTTRPCASGARRRLLVALLCLPLLLCAAPSLSDDAAVRSAAIISTEDGYVVNADFRVPLAPRLIDTIMRGVSLYFNVELVIEQPRRWWFDRTVATRSLQFRLSYHPITRSYRLSIGALHRSYDTLEAAMRTMTRVRNWRVLSHDELDEGDEYRASLRFIHDVGMLPKPLVISATADREWAITTDWVRWNFSAEAAP</sequence>
<dbReference type="OrthoDB" id="5298153at2"/>
<evidence type="ECO:0000256" key="1">
    <source>
        <dbReference type="SAM" id="SignalP"/>
    </source>
</evidence>
<name>A0A2I6SAH5_9RHOO</name>
<dbReference type="AlphaFoldDB" id="A0A2I6SAH5"/>
<feature type="chain" id="PRO_5014339111" evidence="1">
    <location>
        <begin position="39"/>
        <end position="202"/>
    </location>
</feature>
<proteinExistence type="predicted"/>
<gene>
    <name evidence="2" type="ORF">C0099_15770</name>
</gene>
<dbReference type="InterPro" id="IPR025500">
    <property type="entry name" value="DUF4390"/>
</dbReference>
<dbReference type="Pfam" id="PF14334">
    <property type="entry name" value="DUF4390"/>
    <property type="match status" value="1"/>
</dbReference>
<accession>A0A2I6SAH5</accession>
<dbReference type="Proteomes" id="UP000242205">
    <property type="component" value="Chromosome"/>
</dbReference>
<protein>
    <submittedName>
        <fullName evidence="2">DUF4390 domain-containing protein</fullName>
    </submittedName>
</protein>
<keyword evidence="1" id="KW-0732">Signal</keyword>
<organism evidence="2 3">
    <name type="scientific">Pseudazoarcus pumilus</name>
    <dbReference type="NCBI Taxonomy" id="2067960"/>
    <lineage>
        <taxon>Bacteria</taxon>
        <taxon>Pseudomonadati</taxon>
        <taxon>Pseudomonadota</taxon>
        <taxon>Betaproteobacteria</taxon>
        <taxon>Rhodocyclales</taxon>
        <taxon>Zoogloeaceae</taxon>
        <taxon>Pseudazoarcus</taxon>
    </lineage>
</organism>
<evidence type="ECO:0000313" key="2">
    <source>
        <dbReference type="EMBL" id="AUN96268.1"/>
    </source>
</evidence>
<reference evidence="2 3" key="1">
    <citation type="submission" date="2018-01" db="EMBL/GenBank/DDBJ databases">
        <authorList>
            <person name="Fu G.-Y."/>
        </authorList>
    </citation>
    <scope>NUCLEOTIDE SEQUENCE [LARGE SCALE GENOMIC DNA]</scope>
    <source>
        <strain evidence="2 3">SY39</strain>
    </source>
</reference>